<gene>
    <name evidence="2" type="ORF">TH53_03340</name>
</gene>
<reference evidence="2 3" key="1">
    <citation type="submission" date="2015-01" db="EMBL/GenBank/DDBJ databases">
        <title>Draft genome sequence of Pedobacter sp. NL19 isolated from sludge of an effluent treatment pond in an abandoned uranium mine.</title>
        <authorList>
            <person name="Santos T."/>
            <person name="Caetano T."/>
            <person name="Covas C."/>
            <person name="Cruz A."/>
            <person name="Mendo S."/>
        </authorList>
    </citation>
    <scope>NUCLEOTIDE SEQUENCE [LARGE SCALE GENOMIC DNA]</scope>
    <source>
        <strain evidence="2 3">NL19</strain>
    </source>
</reference>
<proteinExistence type="predicted"/>
<protein>
    <recommendedName>
        <fullName evidence="1">DUF5655 domain-containing protein</fullName>
    </recommendedName>
</protein>
<accession>A0A0D0GMP4</accession>
<feature type="domain" description="DUF5655" evidence="1">
    <location>
        <begin position="10"/>
        <end position="118"/>
    </location>
</feature>
<dbReference type="Pfam" id="PF18899">
    <property type="entry name" value="DUF5655"/>
    <property type="match status" value="1"/>
</dbReference>
<evidence type="ECO:0000313" key="3">
    <source>
        <dbReference type="Proteomes" id="UP000032049"/>
    </source>
</evidence>
<sequence>MEYEDQLLKEFMAKKSAHAIILFEELNEAFQQIGKISFHPAKTMIAFSARINFAYVIQMGKDFIDVVFPFKEVYEDNLCFRKIKQVPGSNDYNHHIRIYAKEDLNEEVRMYMKKAYENGL</sequence>
<dbReference type="OrthoDB" id="671474at2"/>
<dbReference type="EMBL" id="JXRA01000013">
    <property type="protein sequence ID" value="KIO78462.1"/>
    <property type="molecule type" value="Genomic_DNA"/>
</dbReference>
<keyword evidence="3" id="KW-1185">Reference proteome</keyword>
<organism evidence="2 3">
    <name type="scientific">Pedobacter lusitanus</name>
    <dbReference type="NCBI Taxonomy" id="1503925"/>
    <lineage>
        <taxon>Bacteria</taxon>
        <taxon>Pseudomonadati</taxon>
        <taxon>Bacteroidota</taxon>
        <taxon>Sphingobacteriia</taxon>
        <taxon>Sphingobacteriales</taxon>
        <taxon>Sphingobacteriaceae</taxon>
        <taxon>Pedobacter</taxon>
    </lineage>
</organism>
<dbReference type="Proteomes" id="UP000032049">
    <property type="component" value="Unassembled WGS sequence"/>
</dbReference>
<comment type="caution">
    <text evidence="2">The sequence shown here is derived from an EMBL/GenBank/DDBJ whole genome shotgun (WGS) entry which is preliminary data.</text>
</comment>
<dbReference type="InterPro" id="IPR043714">
    <property type="entry name" value="DUF5655"/>
</dbReference>
<evidence type="ECO:0000313" key="2">
    <source>
        <dbReference type="EMBL" id="KIO78462.1"/>
    </source>
</evidence>
<name>A0A0D0GMP4_9SPHI</name>
<dbReference type="RefSeq" id="WP_041878325.1">
    <property type="nucleotide sequence ID" value="NZ_CP157278.1"/>
</dbReference>
<dbReference type="AlphaFoldDB" id="A0A0D0GMP4"/>
<evidence type="ECO:0000259" key="1">
    <source>
        <dbReference type="Pfam" id="PF18899"/>
    </source>
</evidence>